<dbReference type="InterPro" id="IPR028051">
    <property type="entry name" value="CheX-like_dom"/>
</dbReference>
<gene>
    <name evidence="3" type="ORF">BI364_02195</name>
</gene>
<organism evidence="3 4">
    <name type="scientific">Acidihalobacter yilgarnensis</name>
    <dbReference type="NCBI Taxonomy" id="2819280"/>
    <lineage>
        <taxon>Bacteria</taxon>
        <taxon>Pseudomonadati</taxon>
        <taxon>Pseudomonadota</taxon>
        <taxon>Gammaproteobacteria</taxon>
        <taxon>Chromatiales</taxon>
        <taxon>Ectothiorhodospiraceae</taxon>
        <taxon>Acidihalobacter</taxon>
    </lineage>
</organism>
<evidence type="ECO:0000313" key="4">
    <source>
        <dbReference type="Proteomes" id="UP000095401"/>
    </source>
</evidence>
<evidence type="ECO:0000313" key="3">
    <source>
        <dbReference type="EMBL" id="AOU96975.1"/>
    </source>
</evidence>
<keyword evidence="4" id="KW-1185">Reference proteome</keyword>
<dbReference type="AlphaFoldDB" id="A0A1D8IKI0"/>
<sequence length="151" mass="16887">MNATEMQVFVDATTHYFVQSTGLEAEVHAPYLSDATMPDVFDYTGVISVVGDFRGCIYFSAPRAMMRHLLVEMGEQNHSDDYLLDMIGEIANTLSGNARRHFGPEFIISVPVSLKGNLTDIRPPSDLRPYVVPVRWKSYRSVLVICVERGG</sequence>
<accession>A0A1D8IKI0</accession>
<dbReference type="EMBL" id="CP017415">
    <property type="protein sequence ID" value="AOU96975.1"/>
    <property type="molecule type" value="Genomic_DNA"/>
</dbReference>
<reference evidence="4" key="1">
    <citation type="submission" date="2016-09" db="EMBL/GenBank/DDBJ databases">
        <title>Acidihalobacter prosperus F5.</title>
        <authorList>
            <person name="Khaleque H.N."/>
            <person name="Ramsay J.P."/>
            <person name="Kaksonen A.H."/>
            <person name="Boxall N.J."/>
            <person name="Watkin E.L.J."/>
        </authorList>
    </citation>
    <scope>NUCLEOTIDE SEQUENCE [LARGE SCALE GENOMIC DNA]</scope>
    <source>
        <strain evidence="4">F5</strain>
    </source>
</reference>
<protein>
    <submittedName>
        <fullName evidence="3">Chemotaxis protein CheC</fullName>
    </submittedName>
</protein>
<proteinExistence type="predicted"/>
<dbReference type="CDD" id="cd17906">
    <property type="entry name" value="CheX"/>
    <property type="match status" value="1"/>
</dbReference>
<name>A0A1D8IKI0_9GAMM</name>
<dbReference type="Gene3D" id="3.40.1550.10">
    <property type="entry name" value="CheC-like"/>
    <property type="match status" value="1"/>
</dbReference>
<keyword evidence="1" id="KW-0145">Chemotaxis</keyword>
<dbReference type="SUPFAM" id="SSF103039">
    <property type="entry name" value="CheC-like"/>
    <property type="match status" value="1"/>
</dbReference>
<dbReference type="KEGG" id="aprs:BI364_02195"/>
<evidence type="ECO:0000256" key="1">
    <source>
        <dbReference type="ARBA" id="ARBA00022500"/>
    </source>
</evidence>
<dbReference type="Pfam" id="PF13690">
    <property type="entry name" value="CheX"/>
    <property type="match status" value="1"/>
</dbReference>
<dbReference type="RefSeq" id="WP_070077367.1">
    <property type="nucleotide sequence ID" value="NZ_CP017415.1"/>
</dbReference>
<dbReference type="InterPro" id="IPR028976">
    <property type="entry name" value="CheC-like_sf"/>
</dbReference>
<feature type="domain" description="Chemotaxis phosphatase CheX-like" evidence="2">
    <location>
        <begin position="43"/>
        <end position="134"/>
    </location>
</feature>
<evidence type="ECO:0000259" key="2">
    <source>
        <dbReference type="Pfam" id="PF13690"/>
    </source>
</evidence>
<dbReference type="Proteomes" id="UP000095401">
    <property type="component" value="Chromosome"/>
</dbReference>
<dbReference type="GO" id="GO:0006935">
    <property type="term" value="P:chemotaxis"/>
    <property type="evidence" value="ECO:0007669"/>
    <property type="project" value="UniProtKB-KW"/>
</dbReference>